<gene>
    <name evidence="6" type="ORF">OBRU01_26241</name>
</gene>
<evidence type="ECO:0000256" key="5">
    <source>
        <dbReference type="SAM" id="Phobius"/>
    </source>
</evidence>
<keyword evidence="3 5" id="KW-1133">Transmembrane helix</keyword>
<keyword evidence="2 5" id="KW-0812">Transmembrane</keyword>
<organism evidence="6 7">
    <name type="scientific">Operophtera brumata</name>
    <name type="common">Winter moth</name>
    <name type="synonym">Phalaena brumata</name>
    <dbReference type="NCBI Taxonomy" id="104452"/>
    <lineage>
        <taxon>Eukaryota</taxon>
        <taxon>Metazoa</taxon>
        <taxon>Ecdysozoa</taxon>
        <taxon>Arthropoda</taxon>
        <taxon>Hexapoda</taxon>
        <taxon>Insecta</taxon>
        <taxon>Pterygota</taxon>
        <taxon>Neoptera</taxon>
        <taxon>Endopterygota</taxon>
        <taxon>Lepidoptera</taxon>
        <taxon>Glossata</taxon>
        <taxon>Ditrysia</taxon>
        <taxon>Geometroidea</taxon>
        <taxon>Geometridae</taxon>
        <taxon>Larentiinae</taxon>
        <taxon>Operophtera</taxon>
    </lineage>
</organism>
<protein>
    <submittedName>
        <fullName evidence="6">Putative secreted protein</fullName>
    </submittedName>
</protein>
<comment type="caution">
    <text evidence="6">The sequence shown here is derived from an EMBL/GenBank/DDBJ whole genome shotgun (WGS) entry which is preliminary data.</text>
</comment>
<evidence type="ECO:0000313" key="7">
    <source>
        <dbReference type="Proteomes" id="UP000037510"/>
    </source>
</evidence>
<evidence type="ECO:0000256" key="2">
    <source>
        <dbReference type="ARBA" id="ARBA00022692"/>
    </source>
</evidence>
<dbReference type="GO" id="GO:0016020">
    <property type="term" value="C:membrane"/>
    <property type="evidence" value="ECO:0007669"/>
    <property type="project" value="UniProtKB-SubCell"/>
</dbReference>
<dbReference type="AlphaFoldDB" id="A0A0L7K3K2"/>
<evidence type="ECO:0000313" key="6">
    <source>
        <dbReference type="EMBL" id="KOB52244.1"/>
    </source>
</evidence>
<accession>A0A0L7K3K2</accession>
<evidence type="ECO:0000256" key="1">
    <source>
        <dbReference type="ARBA" id="ARBA00004167"/>
    </source>
</evidence>
<proteinExistence type="predicted"/>
<reference evidence="6 7" key="1">
    <citation type="journal article" date="2015" name="Genome Biol. Evol.">
        <title>The genome of winter moth (Operophtera brumata) provides a genomic perspective on sexual dimorphism and phenology.</title>
        <authorList>
            <person name="Derks M.F."/>
            <person name="Smit S."/>
            <person name="Salis L."/>
            <person name="Schijlen E."/>
            <person name="Bossers A."/>
            <person name="Mateman C."/>
            <person name="Pijl A.S."/>
            <person name="de Ridder D."/>
            <person name="Groenen M.A."/>
            <person name="Visser M.E."/>
            <person name="Megens H.J."/>
        </authorList>
    </citation>
    <scope>NUCLEOTIDE SEQUENCE [LARGE SCALE GENOMIC DNA]</scope>
    <source>
        <strain evidence="6">WM2013NL</strain>
        <tissue evidence="6">Head and thorax</tissue>
    </source>
</reference>
<evidence type="ECO:0000256" key="3">
    <source>
        <dbReference type="ARBA" id="ARBA00022989"/>
    </source>
</evidence>
<sequence>MKKYARSLLYDKLHRGSVLVCIGLTLYGSVLLGDHFYNYYRYVKPQIEAAKQAAQRELLSEGSADRILQE</sequence>
<name>A0A0L7K3K2_OPEBR</name>
<keyword evidence="4 5" id="KW-0472">Membrane</keyword>
<dbReference type="Pfam" id="PF14880">
    <property type="entry name" value="COX14"/>
    <property type="match status" value="1"/>
</dbReference>
<dbReference type="EMBL" id="JTDY01012630">
    <property type="protein sequence ID" value="KOB52244.1"/>
    <property type="molecule type" value="Genomic_DNA"/>
</dbReference>
<dbReference type="Proteomes" id="UP000037510">
    <property type="component" value="Unassembled WGS sequence"/>
</dbReference>
<evidence type="ECO:0000256" key="4">
    <source>
        <dbReference type="ARBA" id="ARBA00023136"/>
    </source>
</evidence>
<keyword evidence="7" id="KW-1185">Reference proteome</keyword>
<dbReference type="InterPro" id="IPR029208">
    <property type="entry name" value="COX14"/>
</dbReference>
<comment type="subcellular location">
    <subcellularLocation>
        <location evidence="1">Membrane</location>
        <topology evidence="1">Single-pass membrane protein</topology>
    </subcellularLocation>
</comment>
<feature type="transmembrane region" description="Helical" evidence="5">
    <location>
        <begin position="12"/>
        <end position="32"/>
    </location>
</feature>